<organism evidence="1 2">
    <name type="scientific">Streptomyces natalensis ATCC 27448</name>
    <dbReference type="NCBI Taxonomy" id="1240678"/>
    <lineage>
        <taxon>Bacteria</taxon>
        <taxon>Bacillati</taxon>
        <taxon>Actinomycetota</taxon>
        <taxon>Actinomycetes</taxon>
        <taxon>Kitasatosporales</taxon>
        <taxon>Streptomycetaceae</taxon>
        <taxon>Streptomyces</taxon>
    </lineage>
</organism>
<protein>
    <submittedName>
        <fullName evidence="1">Uncharacterized protein</fullName>
    </submittedName>
</protein>
<comment type="caution">
    <text evidence="1">The sequence shown here is derived from an EMBL/GenBank/DDBJ whole genome shotgun (WGS) entry which is preliminary data.</text>
</comment>
<dbReference type="AlphaFoldDB" id="A0A0D7CG89"/>
<evidence type="ECO:0000313" key="2">
    <source>
        <dbReference type="Proteomes" id="UP000032458"/>
    </source>
</evidence>
<dbReference type="PATRIC" id="fig|1240678.4.peg.7619"/>
<keyword evidence="2" id="KW-1185">Reference proteome</keyword>
<gene>
    <name evidence="1" type="ORF">SNA_35775</name>
</gene>
<reference evidence="1 2" key="1">
    <citation type="submission" date="2014-09" db="EMBL/GenBank/DDBJ databases">
        <title>Draft genome sequence of Streptomyces natalensis ATCC 27448, producer of the antifungal pimaricin.</title>
        <authorList>
            <person name="Mendes M.V."/>
            <person name="Beites T."/>
            <person name="Pires S."/>
            <person name="Santos C.L."/>
            <person name="Moradas-Ferreira P."/>
        </authorList>
    </citation>
    <scope>NUCLEOTIDE SEQUENCE [LARGE SCALE GENOMIC DNA]</scope>
    <source>
        <strain evidence="1 2">ATCC 27448</strain>
    </source>
</reference>
<accession>A0A0D7CG89</accession>
<evidence type="ECO:0000313" key="1">
    <source>
        <dbReference type="EMBL" id="KIZ14447.1"/>
    </source>
</evidence>
<dbReference type="EMBL" id="JRKI01000061">
    <property type="protein sequence ID" value="KIZ14447.1"/>
    <property type="molecule type" value="Genomic_DNA"/>
</dbReference>
<dbReference type="Proteomes" id="UP000032458">
    <property type="component" value="Unassembled WGS sequence"/>
</dbReference>
<dbReference type="RefSeq" id="WP_030066835.1">
    <property type="nucleotide sequence ID" value="NZ_JRKI01000061.1"/>
</dbReference>
<proteinExistence type="predicted"/>
<name>A0A0D7CG89_9ACTN</name>
<sequence length="147" mass="16355">MTVALEQSVKVRQGRDLVSPELFDRLADFCADEYGLERCVAERVQSEAIAMCYVMGITNAGDSMAPSKQVDVGWHTFMLHTQEYAEWCQESFGYFLHHRPNSKIRTKGLMADVVGRIKAQGFEADERLWGAPAECNPPACCGDGPCC</sequence>